<evidence type="ECO:0000259" key="9">
    <source>
        <dbReference type="PROSITE" id="PS50811"/>
    </source>
</evidence>
<protein>
    <submittedName>
        <fullName evidence="10">WRKY domain-containing protein</fullName>
    </submittedName>
</protein>
<accession>A0A2U1KAG2</accession>
<keyword evidence="3" id="KW-0238">DNA-binding</keyword>
<dbReference type="InterPro" id="IPR003657">
    <property type="entry name" value="WRKY_dom"/>
</dbReference>
<dbReference type="InterPro" id="IPR036576">
    <property type="entry name" value="WRKY_dom_sf"/>
</dbReference>
<evidence type="ECO:0000256" key="1">
    <source>
        <dbReference type="ARBA" id="ARBA00004123"/>
    </source>
</evidence>
<dbReference type="GO" id="GO:0003700">
    <property type="term" value="F:DNA-binding transcription factor activity"/>
    <property type="evidence" value="ECO:0007669"/>
    <property type="project" value="InterPro"/>
</dbReference>
<dbReference type="GO" id="GO:0043565">
    <property type="term" value="F:sequence-specific DNA binding"/>
    <property type="evidence" value="ECO:0007669"/>
    <property type="project" value="InterPro"/>
</dbReference>
<name>A0A2U1KAG2_ARTAN</name>
<dbReference type="EMBL" id="PKPP01025778">
    <property type="protein sequence ID" value="PWA32002.1"/>
    <property type="molecule type" value="Genomic_DNA"/>
</dbReference>
<dbReference type="PANTHER" id="PTHR31429">
    <property type="entry name" value="WRKY TRANSCRIPTION FACTOR 36-RELATED"/>
    <property type="match status" value="1"/>
</dbReference>
<dbReference type="Gene3D" id="2.20.25.80">
    <property type="entry name" value="WRKY domain"/>
    <property type="match status" value="1"/>
</dbReference>
<evidence type="ECO:0000256" key="5">
    <source>
        <dbReference type="ARBA" id="ARBA00023242"/>
    </source>
</evidence>
<keyword evidence="11" id="KW-1185">Reference proteome</keyword>
<comment type="similarity">
    <text evidence="6">Belongs to the WRKY group II-b family.</text>
</comment>
<feature type="compositionally biased region" description="Basic and acidic residues" evidence="8">
    <location>
        <begin position="451"/>
        <end position="460"/>
    </location>
</feature>
<dbReference type="InterPro" id="IPR044810">
    <property type="entry name" value="WRKY_plant"/>
</dbReference>
<dbReference type="Pfam" id="PF03106">
    <property type="entry name" value="WRKY"/>
    <property type="match status" value="1"/>
</dbReference>
<keyword evidence="2" id="KW-0805">Transcription regulation</keyword>
<gene>
    <name evidence="10" type="ORF">CTI12_AA625360</name>
</gene>
<dbReference type="AlphaFoldDB" id="A0A2U1KAG2"/>
<dbReference type="SMART" id="SM00774">
    <property type="entry name" value="WRKY"/>
    <property type="match status" value="1"/>
</dbReference>
<dbReference type="PANTHER" id="PTHR31429:SF106">
    <property type="entry name" value="WRKY TRANSCRIPTION FACTOR 31-RELATED"/>
    <property type="match status" value="1"/>
</dbReference>
<comment type="caution">
    <text evidence="10">The sequence shown here is derived from an EMBL/GenBank/DDBJ whole genome shotgun (WGS) entry which is preliminary data.</text>
</comment>
<dbReference type="Proteomes" id="UP000245207">
    <property type="component" value="Unassembled WGS sequence"/>
</dbReference>
<dbReference type="FunFam" id="2.20.25.80:FF:000002">
    <property type="entry name" value="probable WRKY transcription factor 31"/>
    <property type="match status" value="1"/>
</dbReference>
<evidence type="ECO:0000256" key="3">
    <source>
        <dbReference type="ARBA" id="ARBA00023125"/>
    </source>
</evidence>
<feature type="compositionally biased region" description="Polar residues" evidence="8">
    <location>
        <begin position="440"/>
        <end position="450"/>
    </location>
</feature>
<evidence type="ECO:0000256" key="2">
    <source>
        <dbReference type="ARBA" id="ARBA00023015"/>
    </source>
</evidence>
<evidence type="ECO:0000256" key="4">
    <source>
        <dbReference type="ARBA" id="ARBA00023163"/>
    </source>
</evidence>
<proteinExistence type="inferred from homology"/>
<keyword evidence="4" id="KW-0804">Transcription</keyword>
<dbReference type="GO" id="GO:0005634">
    <property type="term" value="C:nucleus"/>
    <property type="evidence" value="ECO:0007669"/>
    <property type="project" value="UniProtKB-SubCell"/>
</dbReference>
<dbReference type="SUPFAM" id="SSF118290">
    <property type="entry name" value="WRKY DNA-binding domain"/>
    <property type="match status" value="1"/>
</dbReference>
<keyword evidence="5" id="KW-0539">Nucleus</keyword>
<evidence type="ECO:0000313" key="11">
    <source>
        <dbReference type="Proteomes" id="UP000245207"/>
    </source>
</evidence>
<comment type="subcellular location">
    <subcellularLocation>
        <location evidence="1">Nucleus</location>
    </subcellularLocation>
</comment>
<keyword evidence="7" id="KW-0175">Coiled coil</keyword>
<evidence type="ECO:0000256" key="8">
    <source>
        <dbReference type="SAM" id="MobiDB-lite"/>
    </source>
</evidence>
<evidence type="ECO:0000313" key="10">
    <source>
        <dbReference type="EMBL" id="PWA32002.1"/>
    </source>
</evidence>
<evidence type="ECO:0000256" key="6">
    <source>
        <dbReference type="ARBA" id="ARBA00061007"/>
    </source>
</evidence>
<organism evidence="10 11">
    <name type="scientific">Artemisia annua</name>
    <name type="common">Sweet wormwood</name>
    <dbReference type="NCBI Taxonomy" id="35608"/>
    <lineage>
        <taxon>Eukaryota</taxon>
        <taxon>Viridiplantae</taxon>
        <taxon>Streptophyta</taxon>
        <taxon>Embryophyta</taxon>
        <taxon>Tracheophyta</taxon>
        <taxon>Spermatophyta</taxon>
        <taxon>Magnoliopsida</taxon>
        <taxon>eudicotyledons</taxon>
        <taxon>Gunneridae</taxon>
        <taxon>Pentapetalae</taxon>
        <taxon>asterids</taxon>
        <taxon>campanulids</taxon>
        <taxon>Asterales</taxon>
        <taxon>Asteraceae</taxon>
        <taxon>Asteroideae</taxon>
        <taxon>Anthemideae</taxon>
        <taxon>Artemisiinae</taxon>
        <taxon>Artemisia</taxon>
    </lineage>
</organism>
<reference evidence="10 11" key="1">
    <citation type="journal article" date="2018" name="Mol. Plant">
        <title>The genome of Artemisia annua provides insight into the evolution of Asteraceae family and artemisinin biosynthesis.</title>
        <authorList>
            <person name="Shen Q."/>
            <person name="Zhang L."/>
            <person name="Liao Z."/>
            <person name="Wang S."/>
            <person name="Yan T."/>
            <person name="Shi P."/>
            <person name="Liu M."/>
            <person name="Fu X."/>
            <person name="Pan Q."/>
            <person name="Wang Y."/>
            <person name="Lv Z."/>
            <person name="Lu X."/>
            <person name="Zhang F."/>
            <person name="Jiang W."/>
            <person name="Ma Y."/>
            <person name="Chen M."/>
            <person name="Hao X."/>
            <person name="Li L."/>
            <person name="Tang Y."/>
            <person name="Lv G."/>
            <person name="Zhou Y."/>
            <person name="Sun X."/>
            <person name="Brodelius P.E."/>
            <person name="Rose J.K.C."/>
            <person name="Tang K."/>
        </authorList>
    </citation>
    <scope>NUCLEOTIDE SEQUENCE [LARGE SCALE GENOMIC DNA]</scope>
    <source>
        <strain evidence="11">cv. Huhao1</strain>
        <tissue evidence="10">Leaf</tissue>
    </source>
</reference>
<feature type="region of interest" description="Disordered" evidence="8">
    <location>
        <begin position="440"/>
        <end position="460"/>
    </location>
</feature>
<sequence length="460" mass="50899">MSIMEARCENMVLNSFDGHKFPITRHENESSKIDEMDFFSRSSSGSLKNPLSIDVKEEEQQDGAHQELQLNLNVGSSPTTTNGAKMNVGSPCTNNQTTHKMAILQAQLEKMKRENEGLRSMVSQVKERYVFLQKHIQENIISHETSENIKMNEVVKEDTKQSLLFPLEFNNLNQITKPEVDNNMMKIDSNVDSPHNKDFKFNSPRDGDRVAVEATMRRARVSVRARSEASMISDGCQWRKYGQKMAKGNPCPRAYYRCTMAVGCPVRKQVQRCAEDRTVLTTTYEGTHNHPLPQAATAMASTTSAAASMLLSGSISSSNNLNHHLTSGSMLSSYPPNITTSLSSTAPFPTITLDLTNPSTNQHIPQPPFHFPFSTNMLPNINLPNRPLVLGQLSSQHFNATKFADVQSSEQELMSAATAAVTADPNFMAALVAAIGSIIGNDQRNNGGSKNENDNDNMRN</sequence>
<feature type="coiled-coil region" evidence="7">
    <location>
        <begin position="94"/>
        <end position="128"/>
    </location>
</feature>
<feature type="domain" description="WRKY" evidence="9">
    <location>
        <begin position="227"/>
        <end position="293"/>
    </location>
</feature>
<evidence type="ECO:0000256" key="7">
    <source>
        <dbReference type="SAM" id="Coils"/>
    </source>
</evidence>
<dbReference type="PROSITE" id="PS50811">
    <property type="entry name" value="WRKY"/>
    <property type="match status" value="1"/>
</dbReference>
<dbReference type="OrthoDB" id="2020995at2759"/>